<evidence type="ECO:0000313" key="9">
    <source>
        <dbReference type="EMBL" id="ERM03418.1"/>
    </source>
</evidence>
<comment type="caution">
    <text evidence="9">The sequence shown here is derived from an EMBL/GenBank/DDBJ whole genome shotgun (WGS) entry which is preliminary data.</text>
</comment>
<accession>U4VEA4</accession>
<gene>
    <name evidence="9" type="ORF">Q644_11270</name>
</gene>
<dbReference type="PATRIC" id="fig|1337887.3.peg.418"/>
<feature type="transmembrane region" description="Helical" evidence="7">
    <location>
        <begin position="6"/>
        <end position="26"/>
    </location>
</feature>
<proteinExistence type="predicted"/>
<evidence type="ECO:0000256" key="5">
    <source>
        <dbReference type="ARBA" id="ARBA00023136"/>
    </source>
</evidence>
<dbReference type="InterPro" id="IPR018076">
    <property type="entry name" value="T2SS_GspF_dom"/>
</dbReference>
<name>U4VEA4_9HYPH</name>
<dbReference type="InterPro" id="IPR042094">
    <property type="entry name" value="T2SS_GspF_sf"/>
</dbReference>
<feature type="transmembrane region" description="Helical" evidence="7">
    <location>
        <begin position="110"/>
        <end position="128"/>
    </location>
</feature>
<keyword evidence="6" id="KW-0175">Coiled coil</keyword>
<reference evidence="9 10" key="1">
    <citation type="journal article" date="2014" name="FEMS Microbiol. Lett.">
        <title>Genome sequencing analysis reveals virulence-related gene content of Ochrobactrum intermedium strain 229E, a urease-positive strain isolated from the human gastric niche.</title>
        <authorList>
            <person name="Kulkarni G.J."/>
            <person name="Shetty S."/>
            <person name="Dharne M.S."/>
            <person name="Shouche Y.S."/>
        </authorList>
    </citation>
    <scope>NUCLEOTIDE SEQUENCE [LARGE SCALE GENOMIC DNA]</scope>
    <source>
        <strain evidence="9 10">229E</strain>
    </source>
</reference>
<evidence type="ECO:0000256" key="3">
    <source>
        <dbReference type="ARBA" id="ARBA00022692"/>
    </source>
</evidence>
<comment type="subcellular location">
    <subcellularLocation>
        <location evidence="1">Cell membrane</location>
        <topology evidence="1">Multi-pass membrane protein</topology>
    </subcellularLocation>
</comment>
<feature type="coiled-coil region" evidence="6">
    <location>
        <begin position="53"/>
        <end position="87"/>
    </location>
</feature>
<sequence length="337" mass="37460">MTGSASIVMFVVLAVIACAALFYALFYEKLGKKDHAARRFETVRNSGSERAITRSERDRNADIQKRRKQLQDNIKDLEARQKQREKNQKYPPPLRILLTQAGLTLTLQKFYLYSGAAAFFATFVALLFGAPLLFLPGIAIAGFFGLPRWFVLHRRKQRLKKFLEEFPNALDVIVRATRAGLPLNDGLRLIASEAVEPVKSEFKKVVEAQQIGLSIPEAVGKMPDSMPCPETNFFAIVIQIQAQAGGNLSEALNNLSKVLRDRKKMKAKVNALSMEAKASAAIIGALPFIVMVLVYLTSPLYMTLLFTSSTGHMLLGVAAVLMLTGIFIMKNMINFDM</sequence>
<dbReference type="Gene3D" id="1.20.81.30">
    <property type="entry name" value="Type II secretion system (T2SS), domain F"/>
    <property type="match status" value="1"/>
</dbReference>
<keyword evidence="3 7" id="KW-0812">Transmembrane</keyword>
<keyword evidence="5 7" id="KW-0472">Membrane</keyword>
<evidence type="ECO:0000256" key="4">
    <source>
        <dbReference type="ARBA" id="ARBA00022989"/>
    </source>
</evidence>
<organism evidence="9 10">
    <name type="scientific">Brucella intermedia 229E</name>
    <dbReference type="NCBI Taxonomy" id="1337887"/>
    <lineage>
        <taxon>Bacteria</taxon>
        <taxon>Pseudomonadati</taxon>
        <taxon>Pseudomonadota</taxon>
        <taxon>Alphaproteobacteria</taxon>
        <taxon>Hyphomicrobiales</taxon>
        <taxon>Brucellaceae</taxon>
        <taxon>Brucella/Ochrobactrum group</taxon>
        <taxon>Brucella</taxon>
    </lineage>
</organism>
<feature type="transmembrane region" description="Helical" evidence="7">
    <location>
        <begin position="278"/>
        <end position="298"/>
    </location>
</feature>
<evidence type="ECO:0000256" key="1">
    <source>
        <dbReference type="ARBA" id="ARBA00004651"/>
    </source>
</evidence>
<keyword evidence="2" id="KW-1003">Cell membrane</keyword>
<evidence type="ECO:0000256" key="6">
    <source>
        <dbReference type="SAM" id="Coils"/>
    </source>
</evidence>
<evidence type="ECO:0000256" key="7">
    <source>
        <dbReference type="SAM" id="Phobius"/>
    </source>
</evidence>
<dbReference type="PANTHER" id="PTHR35007:SF1">
    <property type="entry name" value="PILUS ASSEMBLY PROTEIN"/>
    <property type="match status" value="1"/>
</dbReference>
<evidence type="ECO:0000256" key="2">
    <source>
        <dbReference type="ARBA" id="ARBA00022475"/>
    </source>
</evidence>
<dbReference type="GO" id="GO:0005886">
    <property type="term" value="C:plasma membrane"/>
    <property type="evidence" value="ECO:0007669"/>
    <property type="project" value="UniProtKB-SubCell"/>
</dbReference>
<feature type="transmembrane region" description="Helical" evidence="7">
    <location>
        <begin position="310"/>
        <end position="329"/>
    </location>
</feature>
<dbReference type="Proteomes" id="UP000016842">
    <property type="component" value="Unassembled WGS sequence"/>
</dbReference>
<protein>
    <submittedName>
        <fullName evidence="9">Pilus assembly protein</fullName>
    </submittedName>
</protein>
<dbReference type="PANTHER" id="PTHR35007">
    <property type="entry name" value="INTEGRAL MEMBRANE PROTEIN-RELATED"/>
    <property type="match status" value="1"/>
</dbReference>
<keyword evidence="4 7" id="KW-1133">Transmembrane helix</keyword>
<evidence type="ECO:0000259" key="8">
    <source>
        <dbReference type="Pfam" id="PF00482"/>
    </source>
</evidence>
<feature type="transmembrane region" description="Helical" evidence="7">
    <location>
        <begin position="134"/>
        <end position="151"/>
    </location>
</feature>
<dbReference type="AlphaFoldDB" id="U4VEA4"/>
<evidence type="ECO:0000313" key="10">
    <source>
        <dbReference type="Proteomes" id="UP000016842"/>
    </source>
</evidence>
<dbReference type="Pfam" id="PF00482">
    <property type="entry name" value="T2SSF"/>
    <property type="match status" value="1"/>
</dbReference>
<dbReference type="EMBL" id="ASXJ01000016">
    <property type="protein sequence ID" value="ERM03418.1"/>
    <property type="molecule type" value="Genomic_DNA"/>
</dbReference>
<feature type="domain" description="Type II secretion system protein GspF" evidence="8">
    <location>
        <begin position="170"/>
        <end position="295"/>
    </location>
</feature>